<evidence type="ECO:0000256" key="2">
    <source>
        <dbReference type="ARBA" id="ARBA00022801"/>
    </source>
</evidence>
<evidence type="ECO:0000313" key="4">
    <source>
        <dbReference type="EMBL" id="SDP03959.1"/>
    </source>
</evidence>
<dbReference type="RefSeq" id="WP_074571539.1">
    <property type="nucleotide sequence ID" value="NZ_FNJQ01000005.1"/>
</dbReference>
<dbReference type="EMBL" id="FNJQ01000005">
    <property type="protein sequence ID" value="SDP03959.1"/>
    <property type="molecule type" value="Genomic_DNA"/>
</dbReference>
<accession>A0A1H0PH00</accession>
<dbReference type="GO" id="GO:0046872">
    <property type="term" value="F:metal ion binding"/>
    <property type="evidence" value="ECO:0007669"/>
    <property type="project" value="UniProtKB-KW"/>
</dbReference>
<proteinExistence type="predicted"/>
<evidence type="ECO:0000256" key="1">
    <source>
        <dbReference type="ARBA" id="ARBA00022723"/>
    </source>
</evidence>
<dbReference type="InterPro" id="IPR011330">
    <property type="entry name" value="Glyco_hydro/deAcase_b/a-brl"/>
</dbReference>
<evidence type="ECO:0000259" key="3">
    <source>
        <dbReference type="PROSITE" id="PS51677"/>
    </source>
</evidence>
<dbReference type="Gene3D" id="3.20.20.370">
    <property type="entry name" value="Glycoside hydrolase/deacetylase"/>
    <property type="match status" value="1"/>
</dbReference>
<dbReference type="PROSITE" id="PS51677">
    <property type="entry name" value="NODB"/>
    <property type="match status" value="1"/>
</dbReference>
<dbReference type="CDD" id="cd10917">
    <property type="entry name" value="CE4_NodB_like_6s_7s"/>
    <property type="match status" value="1"/>
</dbReference>
<feature type="domain" description="NodB homology" evidence="3">
    <location>
        <begin position="77"/>
        <end position="290"/>
    </location>
</feature>
<dbReference type="GO" id="GO:0005975">
    <property type="term" value="P:carbohydrate metabolic process"/>
    <property type="evidence" value="ECO:0007669"/>
    <property type="project" value="InterPro"/>
</dbReference>
<gene>
    <name evidence="4" type="ORF">SAMN05216366_10528</name>
</gene>
<dbReference type="PANTHER" id="PTHR10587:SF133">
    <property type="entry name" value="CHITIN DEACETYLASE 1-RELATED"/>
    <property type="match status" value="1"/>
</dbReference>
<name>A0A1H0PH00_SELRU</name>
<dbReference type="InterPro" id="IPR002509">
    <property type="entry name" value="NODB_dom"/>
</dbReference>
<dbReference type="Proteomes" id="UP000182412">
    <property type="component" value="Unassembled WGS sequence"/>
</dbReference>
<dbReference type="GO" id="GO:0016810">
    <property type="term" value="F:hydrolase activity, acting on carbon-nitrogen (but not peptide) bonds"/>
    <property type="evidence" value="ECO:0007669"/>
    <property type="project" value="InterPro"/>
</dbReference>
<dbReference type="InterPro" id="IPR050248">
    <property type="entry name" value="Polysacc_deacetylase_ArnD"/>
</dbReference>
<dbReference type="PANTHER" id="PTHR10587">
    <property type="entry name" value="GLYCOSYL TRANSFERASE-RELATED"/>
    <property type="match status" value="1"/>
</dbReference>
<dbReference type="SUPFAM" id="SSF88713">
    <property type="entry name" value="Glycoside hydrolase/deacetylase"/>
    <property type="match status" value="1"/>
</dbReference>
<keyword evidence="2" id="KW-0378">Hydrolase</keyword>
<keyword evidence="1" id="KW-0479">Metal-binding</keyword>
<sequence length="318" mass="35157">MNFKKLAFMVALCLAVVIGALVFIRDHVVEKTEFIPDITDLTKNYMAQAEISEAAEKRQDPAIKPVEVITTLQDGTHRIALVFDGMPDRPLAARLLDVLAKHKAAAVFFLEGENVADVPEVITLIRQAGQEVGNYTYVGLAGLEKRPVEEQLREICRAQKVITMHDPLAPNLFRAPRTVYTDDLLKSVRAAGLEYAVKENVRFQPGHIHNAAEADAYVRTIAYGSIIAIPVDLPVEVKANDMATREEKPAVDMKPTIREDNSAPVPPQADLAAEVDLLLSAMERRDMQAVFVNQFRKIYYVPAGFPMPQPKSQGGSAK</sequence>
<dbReference type="AlphaFoldDB" id="A0A1H0PH00"/>
<reference evidence="4 5" key="1">
    <citation type="submission" date="2016-10" db="EMBL/GenBank/DDBJ databases">
        <authorList>
            <person name="de Groot N.N."/>
        </authorList>
    </citation>
    <scope>NUCLEOTIDE SEQUENCE [LARGE SCALE GENOMIC DNA]</scope>
    <source>
        <strain evidence="4 5">S137</strain>
    </source>
</reference>
<organism evidence="4 5">
    <name type="scientific">Selenomonas ruminantium</name>
    <dbReference type="NCBI Taxonomy" id="971"/>
    <lineage>
        <taxon>Bacteria</taxon>
        <taxon>Bacillati</taxon>
        <taxon>Bacillota</taxon>
        <taxon>Negativicutes</taxon>
        <taxon>Selenomonadales</taxon>
        <taxon>Selenomonadaceae</taxon>
        <taxon>Selenomonas</taxon>
    </lineage>
</organism>
<evidence type="ECO:0000313" key="5">
    <source>
        <dbReference type="Proteomes" id="UP000182412"/>
    </source>
</evidence>
<dbReference type="Pfam" id="PF01522">
    <property type="entry name" value="Polysacc_deac_1"/>
    <property type="match status" value="1"/>
</dbReference>
<dbReference type="GO" id="GO:0016020">
    <property type="term" value="C:membrane"/>
    <property type="evidence" value="ECO:0007669"/>
    <property type="project" value="TreeGrafter"/>
</dbReference>
<protein>
    <submittedName>
        <fullName evidence="4">Polysaccharide deacetylase</fullName>
    </submittedName>
</protein>